<dbReference type="EMBL" id="KE344275">
    <property type="protein sequence ID" value="EXB56001.1"/>
    <property type="molecule type" value="Genomic_DNA"/>
</dbReference>
<protein>
    <submittedName>
        <fullName evidence="1">Uncharacterized protein</fullName>
    </submittedName>
</protein>
<gene>
    <name evidence="1" type="ORF">L484_018788</name>
</gene>
<organism evidence="1 2">
    <name type="scientific">Morus notabilis</name>
    <dbReference type="NCBI Taxonomy" id="981085"/>
    <lineage>
        <taxon>Eukaryota</taxon>
        <taxon>Viridiplantae</taxon>
        <taxon>Streptophyta</taxon>
        <taxon>Embryophyta</taxon>
        <taxon>Tracheophyta</taxon>
        <taxon>Spermatophyta</taxon>
        <taxon>Magnoliopsida</taxon>
        <taxon>eudicotyledons</taxon>
        <taxon>Gunneridae</taxon>
        <taxon>Pentapetalae</taxon>
        <taxon>rosids</taxon>
        <taxon>fabids</taxon>
        <taxon>Rosales</taxon>
        <taxon>Moraceae</taxon>
        <taxon>Moreae</taxon>
        <taxon>Morus</taxon>
    </lineage>
</organism>
<dbReference type="Proteomes" id="UP000030645">
    <property type="component" value="Unassembled WGS sequence"/>
</dbReference>
<name>W9RIS2_9ROSA</name>
<accession>W9RIS2</accession>
<proteinExistence type="predicted"/>
<sequence length="85" mass="9745">MEPNFSDIHRAYYELFSVSAWAYAVRKVRDLFLRSGPVLIHGPPFAQTRGGNFVEHPLACLPKPHFVDMLFLYGTFYLTLSTIPL</sequence>
<dbReference type="AlphaFoldDB" id="W9RIS2"/>
<reference evidence="2" key="1">
    <citation type="submission" date="2013-01" db="EMBL/GenBank/DDBJ databases">
        <title>Draft Genome Sequence of a Mulberry Tree, Morus notabilis C.K. Schneid.</title>
        <authorList>
            <person name="He N."/>
            <person name="Zhao S."/>
        </authorList>
    </citation>
    <scope>NUCLEOTIDE SEQUENCE</scope>
</reference>
<evidence type="ECO:0000313" key="1">
    <source>
        <dbReference type="EMBL" id="EXB56001.1"/>
    </source>
</evidence>
<keyword evidence="2" id="KW-1185">Reference proteome</keyword>
<evidence type="ECO:0000313" key="2">
    <source>
        <dbReference type="Proteomes" id="UP000030645"/>
    </source>
</evidence>